<gene>
    <name evidence="2" type="ORF">NS226_14910</name>
    <name evidence="3" type="ORF">NS365_14145</name>
</gene>
<sequence>MYQFSYAEVTQDSSATAREREREALDRMVDALKHAEAAGPRSREAIDAIYLTRNLWSVLVEDLATPGNALPDELRASLISIGLWIMREAEAIRLGQRESFSTMIEVTTMIRDGLGE</sequence>
<proteinExistence type="predicted"/>
<dbReference type="AlphaFoldDB" id="A0A175R6F0"/>
<keyword evidence="5" id="KW-1185">Reference proteome</keyword>
<dbReference type="NCBIfam" id="NF009434">
    <property type="entry name" value="PRK12793.1"/>
    <property type="match status" value="1"/>
</dbReference>
<keyword evidence="2" id="KW-0969">Cilium</keyword>
<organism evidence="2 4">
    <name type="scientific">Aureimonas ureilytica</name>
    <dbReference type="NCBI Taxonomy" id="401562"/>
    <lineage>
        <taxon>Bacteria</taxon>
        <taxon>Pseudomonadati</taxon>
        <taxon>Pseudomonadota</taxon>
        <taxon>Alphaproteobacteria</taxon>
        <taxon>Hyphomicrobiales</taxon>
        <taxon>Aurantimonadaceae</taxon>
        <taxon>Aureimonas</taxon>
    </lineage>
</organism>
<dbReference type="Pfam" id="PF07309">
    <property type="entry name" value="FlaF"/>
    <property type="match status" value="1"/>
</dbReference>
<dbReference type="InterPro" id="IPR010845">
    <property type="entry name" value="FlaF"/>
</dbReference>
<evidence type="ECO:0000313" key="3">
    <source>
        <dbReference type="EMBL" id="KTR05134.1"/>
    </source>
</evidence>
<comment type="caution">
    <text evidence="2">The sequence shown here is derived from an EMBL/GenBank/DDBJ whole genome shotgun (WGS) entry which is preliminary data.</text>
</comment>
<dbReference type="EMBL" id="LDPZ01000030">
    <property type="protein sequence ID" value="KTQ94127.1"/>
    <property type="molecule type" value="Genomic_DNA"/>
</dbReference>
<accession>A0A175R6F0</accession>
<dbReference type="PATRIC" id="fig|401562.3.peg.2685"/>
<evidence type="ECO:0000313" key="2">
    <source>
        <dbReference type="EMBL" id="KTQ94127.1"/>
    </source>
</evidence>
<evidence type="ECO:0000313" key="5">
    <source>
        <dbReference type="Proteomes" id="UP000078529"/>
    </source>
</evidence>
<keyword evidence="2" id="KW-0966">Cell projection</keyword>
<dbReference type="GO" id="GO:0044781">
    <property type="term" value="P:bacterial-type flagellum organization"/>
    <property type="evidence" value="ECO:0007669"/>
    <property type="project" value="InterPro"/>
</dbReference>
<dbReference type="RefSeq" id="WP_058600904.1">
    <property type="nucleotide sequence ID" value="NZ_LDPZ01000030.1"/>
</dbReference>
<feature type="region of interest" description="Disordered" evidence="1">
    <location>
        <begin position="1"/>
        <end position="20"/>
    </location>
</feature>
<evidence type="ECO:0000313" key="4">
    <source>
        <dbReference type="Proteomes" id="UP000078272"/>
    </source>
</evidence>
<dbReference type="eggNOG" id="COG5442">
    <property type="taxonomic scope" value="Bacteria"/>
</dbReference>
<dbReference type="EMBL" id="LDQA01000028">
    <property type="protein sequence ID" value="KTR05134.1"/>
    <property type="molecule type" value="Genomic_DNA"/>
</dbReference>
<protein>
    <submittedName>
        <fullName evidence="2">Flagellar biosynthesis regulator FlhF</fullName>
    </submittedName>
</protein>
<dbReference type="STRING" id="401562.NS365_14145"/>
<dbReference type="Proteomes" id="UP000078529">
    <property type="component" value="Unassembled WGS sequence"/>
</dbReference>
<reference evidence="4 5" key="1">
    <citation type="journal article" date="2016" name="Front. Microbiol.">
        <title>Genomic Resource of Rice Seed Associated Bacteria.</title>
        <authorList>
            <person name="Midha S."/>
            <person name="Bansal K."/>
            <person name="Sharma S."/>
            <person name="Kumar N."/>
            <person name="Patil P.P."/>
            <person name="Chaudhry V."/>
            <person name="Patil P.B."/>
        </authorList>
    </citation>
    <scope>NUCLEOTIDE SEQUENCE [LARGE SCALE GENOMIC DNA]</scope>
    <source>
        <strain evidence="2 4">NS226</strain>
        <strain evidence="3 5">NS365</strain>
    </source>
</reference>
<keyword evidence="2" id="KW-0282">Flagellum</keyword>
<evidence type="ECO:0000256" key="1">
    <source>
        <dbReference type="SAM" id="MobiDB-lite"/>
    </source>
</evidence>
<dbReference type="OrthoDB" id="9808944at2"/>
<name>A0A175R6F0_9HYPH</name>
<dbReference type="Proteomes" id="UP000078272">
    <property type="component" value="Unassembled WGS sequence"/>
</dbReference>